<dbReference type="Proteomes" id="UP000238288">
    <property type="component" value="Chromosome PCAR9a"/>
</dbReference>
<feature type="transmembrane region" description="Helical" evidence="2">
    <location>
        <begin position="12"/>
        <end position="30"/>
    </location>
</feature>
<evidence type="ECO:0000313" key="4">
    <source>
        <dbReference type="Proteomes" id="UP000238288"/>
    </source>
</evidence>
<evidence type="ECO:0000256" key="2">
    <source>
        <dbReference type="SAM" id="Phobius"/>
    </source>
</evidence>
<keyword evidence="2" id="KW-0812">Transmembrane</keyword>
<proteinExistence type="predicted"/>
<dbReference type="OrthoDB" id="7067034at2"/>
<gene>
    <name evidence="3" type="ORF">PCAR9_A30142</name>
</gene>
<dbReference type="AlphaFoldDB" id="A0A2K4X9H5"/>
<protein>
    <submittedName>
        <fullName evidence="3">Uncharacterized protein</fullName>
    </submittedName>
</protein>
<reference evidence="3 4" key="1">
    <citation type="submission" date="2017-11" db="EMBL/GenBank/DDBJ databases">
        <authorList>
            <person name="Han C.G."/>
        </authorList>
    </citation>
    <scope>NUCLEOTIDE SEQUENCE [LARGE SCALE GENOMIC DNA]</scope>
    <source>
        <strain evidence="4">ATCC 43555</strain>
    </source>
</reference>
<accession>A0A2K4X9H5</accession>
<feature type="region of interest" description="Disordered" evidence="1">
    <location>
        <begin position="49"/>
        <end position="77"/>
    </location>
</feature>
<evidence type="ECO:0000313" key="3">
    <source>
        <dbReference type="EMBL" id="SOU40977.1"/>
    </source>
</evidence>
<feature type="compositionally biased region" description="Polar residues" evidence="1">
    <location>
        <begin position="49"/>
        <end position="71"/>
    </location>
</feature>
<dbReference type="GeneID" id="93663633"/>
<name>A0A2K4X9H5_PSEVC</name>
<keyword evidence="2" id="KW-1133">Transmembrane helix</keyword>
<organism evidence="3 4">
    <name type="scientific">Pseudoalteromonas carrageenovora IAM 12662</name>
    <dbReference type="NCBI Taxonomy" id="1314868"/>
    <lineage>
        <taxon>Bacteria</taxon>
        <taxon>Pseudomonadati</taxon>
        <taxon>Pseudomonadota</taxon>
        <taxon>Gammaproteobacteria</taxon>
        <taxon>Alteromonadales</taxon>
        <taxon>Pseudoalteromonadaceae</taxon>
        <taxon>Pseudoalteromonas</taxon>
    </lineage>
</organism>
<evidence type="ECO:0000256" key="1">
    <source>
        <dbReference type="SAM" id="MobiDB-lite"/>
    </source>
</evidence>
<dbReference type="RefSeq" id="WP_104642696.1">
    <property type="nucleotide sequence ID" value="NZ_AQGW01000020.1"/>
</dbReference>
<dbReference type="EMBL" id="LT965928">
    <property type="protein sequence ID" value="SOU40977.1"/>
    <property type="molecule type" value="Genomic_DNA"/>
</dbReference>
<sequence>MEHLIEFVKSDIGVSLAWLCSVGSTIYAIFSSKKNKELKIKIQQITNNTDNSKDSVNQHGQKNVYTKNNSGGMKIDM</sequence>
<keyword evidence="2" id="KW-0472">Membrane</keyword>